<keyword evidence="3" id="KW-1185">Reference proteome</keyword>
<dbReference type="PANTHER" id="PTHR12461">
    <property type="entry name" value="HYPOXIA-INDUCIBLE FACTOR 1 ALPHA INHIBITOR-RELATED"/>
    <property type="match status" value="1"/>
</dbReference>
<dbReference type="InterPro" id="IPR003347">
    <property type="entry name" value="JmjC_dom"/>
</dbReference>
<evidence type="ECO:0000313" key="3">
    <source>
        <dbReference type="Proteomes" id="UP000537825"/>
    </source>
</evidence>
<feature type="domain" description="JmjC" evidence="1">
    <location>
        <begin position="99"/>
        <end position="263"/>
    </location>
</feature>
<dbReference type="Gene3D" id="2.60.120.650">
    <property type="entry name" value="Cupin"/>
    <property type="match status" value="1"/>
</dbReference>
<name>A0A7X5BPG8_9BACT</name>
<gene>
    <name evidence="2" type="ORF">GTZ93_01045</name>
</gene>
<proteinExistence type="predicted"/>
<sequence length="357" mass="41345">MYENIERIKAPTREVFLDEYVRKQKPVIITNLFEGQPISRLSSLEIARKELGDMPVVVQEGHEEYFTRMLSMLISKDFTFSDIGKNQSTVNGYLEMVAKDPDSRLVCAEVPRSMIQKVEAGYTIPEYCQPDPGEPDEYMSMLWLGNTGNFTHMHFDADYKNIFQYQLWGEKRVVLVPPTSSRKILPMRNNSALSPEGLSQEENDNFVRYVGGYQAVVRTGETLFMPALMWHYFEYMDTSMALTMRFRRNRYLRFLADNFHTDYRLQHIAWKLANERGVDEQGRKAFARLEAEFLKPMDNPVEKANHLQQVVNDIYASFCTDGLKGDLSRPFLEEIRGAIRSMDVLAGSLYSDERPTA</sequence>
<reference evidence="2 3" key="1">
    <citation type="submission" date="2020-01" db="EMBL/GenBank/DDBJ databases">
        <title>The draft genome sequence of Corallococcus exiguus DSM 14696.</title>
        <authorList>
            <person name="Zhang X."/>
            <person name="Zhu H."/>
        </authorList>
    </citation>
    <scope>NUCLEOTIDE SEQUENCE [LARGE SCALE GENOMIC DNA]</scope>
    <source>
        <strain evidence="2 3">DSM 14696</strain>
    </source>
</reference>
<dbReference type="AlphaFoldDB" id="A0A7X5BPG8"/>
<dbReference type="PROSITE" id="PS51184">
    <property type="entry name" value="JMJC"/>
    <property type="match status" value="1"/>
</dbReference>
<organism evidence="2 3">
    <name type="scientific">Corallococcus exiguus</name>
    <dbReference type="NCBI Taxonomy" id="83462"/>
    <lineage>
        <taxon>Bacteria</taxon>
        <taxon>Pseudomonadati</taxon>
        <taxon>Myxococcota</taxon>
        <taxon>Myxococcia</taxon>
        <taxon>Myxococcales</taxon>
        <taxon>Cystobacterineae</taxon>
        <taxon>Myxococcaceae</taxon>
        <taxon>Corallococcus</taxon>
    </lineage>
</organism>
<evidence type="ECO:0000313" key="2">
    <source>
        <dbReference type="EMBL" id="NBC38400.1"/>
    </source>
</evidence>
<dbReference type="Pfam" id="PF13621">
    <property type="entry name" value="Cupin_8"/>
    <property type="match status" value="1"/>
</dbReference>
<dbReference type="InterPro" id="IPR041667">
    <property type="entry name" value="Cupin_8"/>
</dbReference>
<dbReference type="RefSeq" id="WP_161662606.1">
    <property type="nucleotide sequence ID" value="NZ_CBCSLE010000138.1"/>
</dbReference>
<comment type="caution">
    <text evidence="2">The sequence shown here is derived from an EMBL/GenBank/DDBJ whole genome shotgun (WGS) entry which is preliminary data.</text>
</comment>
<evidence type="ECO:0000259" key="1">
    <source>
        <dbReference type="PROSITE" id="PS51184"/>
    </source>
</evidence>
<dbReference type="PANTHER" id="PTHR12461:SF105">
    <property type="entry name" value="HYPOXIA-INDUCIBLE FACTOR 1-ALPHA INHIBITOR"/>
    <property type="match status" value="1"/>
</dbReference>
<protein>
    <recommendedName>
        <fullName evidence="1">JmjC domain-containing protein</fullName>
    </recommendedName>
</protein>
<accession>A0A7X5BPG8</accession>
<dbReference type="SUPFAM" id="SSF51197">
    <property type="entry name" value="Clavaminate synthase-like"/>
    <property type="match status" value="1"/>
</dbReference>
<dbReference type="EMBL" id="JAAAPK010000001">
    <property type="protein sequence ID" value="NBC38400.1"/>
    <property type="molecule type" value="Genomic_DNA"/>
</dbReference>
<dbReference type="Proteomes" id="UP000537825">
    <property type="component" value="Unassembled WGS sequence"/>
</dbReference>